<dbReference type="Proteomes" id="UP001224775">
    <property type="component" value="Unassembled WGS sequence"/>
</dbReference>
<dbReference type="Gene3D" id="2.60.40.10">
    <property type="entry name" value="Immunoglobulins"/>
    <property type="match status" value="2"/>
</dbReference>
<dbReference type="AlphaFoldDB" id="A0AAD8Y2F2"/>
<reference evidence="3" key="1">
    <citation type="submission" date="2023-06" db="EMBL/GenBank/DDBJ databases">
        <title>Survivors Of The Sea: Transcriptome response of Skeletonema marinoi to long-term dormancy.</title>
        <authorList>
            <person name="Pinder M.I.M."/>
            <person name="Kourtchenko O."/>
            <person name="Robertson E.K."/>
            <person name="Larsson T."/>
            <person name="Maumus F."/>
            <person name="Osuna-Cruz C.M."/>
            <person name="Vancaester E."/>
            <person name="Stenow R."/>
            <person name="Vandepoele K."/>
            <person name="Ploug H."/>
            <person name="Bruchert V."/>
            <person name="Godhe A."/>
            <person name="Topel M."/>
        </authorList>
    </citation>
    <scope>NUCLEOTIDE SEQUENCE</scope>
    <source>
        <strain evidence="3">R05AC</strain>
    </source>
</reference>
<feature type="region of interest" description="Disordered" evidence="1">
    <location>
        <begin position="201"/>
        <end position="255"/>
    </location>
</feature>
<feature type="compositionally biased region" description="Acidic residues" evidence="1">
    <location>
        <begin position="808"/>
        <end position="820"/>
    </location>
</feature>
<keyword evidence="2" id="KW-0472">Membrane</keyword>
<evidence type="ECO:0000313" key="3">
    <source>
        <dbReference type="EMBL" id="KAK1738396.1"/>
    </source>
</evidence>
<feature type="compositionally biased region" description="Polar residues" evidence="1">
    <location>
        <begin position="765"/>
        <end position="787"/>
    </location>
</feature>
<keyword evidence="4" id="KW-1185">Reference proteome</keyword>
<keyword evidence="2" id="KW-0812">Transmembrane</keyword>
<name>A0AAD8Y2F2_9STRA</name>
<dbReference type="InterPro" id="IPR013783">
    <property type="entry name" value="Ig-like_fold"/>
</dbReference>
<feature type="region of interest" description="Disordered" evidence="1">
    <location>
        <begin position="750"/>
        <end position="985"/>
    </location>
</feature>
<feature type="compositionally biased region" description="Low complexity" evidence="1">
    <location>
        <begin position="750"/>
        <end position="764"/>
    </location>
</feature>
<feature type="region of interest" description="Disordered" evidence="1">
    <location>
        <begin position="623"/>
        <end position="701"/>
    </location>
</feature>
<feature type="compositionally biased region" description="Low complexity" evidence="1">
    <location>
        <begin position="883"/>
        <end position="894"/>
    </location>
</feature>
<feature type="transmembrane region" description="Helical" evidence="2">
    <location>
        <begin position="595"/>
        <end position="615"/>
    </location>
</feature>
<dbReference type="SUPFAM" id="SSF117074">
    <property type="entry name" value="Hypothetical protein PA1324"/>
    <property type="match status" value="2"/>
</dbReference>
<feature type="compositionally biased region" description="Basic and acidic residues" evidence="1">
    <location>
        <begin position="868"/>
        <end position="882"/>
    </location>
</feature>
<sequence>MSAAAGKYIDRQHHSNSINLRRRRASELPQLELIHHRQIESINSRCKGSSLYPGDILEQNEFICHGQLRFGIDYRGRFILGFAANDTDTTPEMIAWQAKPTSLFVDADRPFGFVRLADDGNILGFDLSYNEIYDSNYDNQNREQGKEDGSILLPSDDCIVAESVQPGTFCVTLASQPKPGMPNGMTTWGVKVDTDTMISFEPPSSSPTLALTQQPSQQVTTSVASAESASGTWNSTDSSSAPTMRLTPSPSYSPSITPSMSSIQIGSQAKKTIIYGYVWLDDDRDGKMGREETRFPEFEVKFYECVANGRVSPAGSVRTDVEGLYFIQLPYGEYRALYEVDQDVYGYSVGVQYSNSGWTDCMSSSKAIIVSSVGLYAKDTVSPLADIPSTEAITLNDVASLPPAAEAATDSLAMLELAKTEGVKLSSIAGFVYMDTNSNKLMDPDERSIAVKGYTVGDAIVKVSLIDCQPDNSVLPSVKFVQFPGHYMFGNLTEGSYKLKFELISVDPNTTITSMYTFIDGTNKVSASRETQCGKLGQGQDNDQGDVGVQAVEVIPLLGEMEAESTSADFPFDSKTMKTGVRAENESGGSSDVSGIIGGVVVACVLVAGVAFFILRKHQPSKFRSLGRGGHKDGIENRGNLGPSMDADMSTTSDGGSTLVDRPATGIHVAEQELDDIDSESSRSSDDDSDDDDSHQGSIDYGPVVSSIIAQYSQQQQQQHHKIEAQSQDNQQLQYHSGYYNDSRNQNYQHQHYQSQYQQDQYDSASTFSNNSADPPAASYTSLSHQNELVDREGYEVQYEKHSPVQSDDSDSEFSAEDSDGNVVLSRVPSQPSPGSRSRSNPRDDRDTSSWRKEAIPEHSTVEYSSHQMRERTSSPHVDDSKSVISSGSDQSSDPPGASYKDTPFDRFPAPPPRQKGNRGRSVPPPPPRKFPSPQQQRYVSPQEQRRLSPQQQRYVSPQEQRRISPSSGRFSTSNPSQDKVEHWR</sequence>
<feature type="compositionally biased region" description="Polar residues" evidence="1">
    <location>
        <begin position="202"/>
        <end position="211"/>
    </location>
</feature>
<evidence type="ECO:0000256" key="1">
    <source>
        <dbReference type="SAM" id="MobiDB-lite"/>
    </source>
</evidence>
<feature type="compositionally biased region" description="Low complexity" evidence="1">
    <location>
        <begin position="826"/>
        <end position="839"/>
    </location>
</feature>
<evidence type="ECO:0008006" key="5">
    <source>
        <dbReference type="Google" id="ProtNLM"/>
    </source>
</evidence>
<feature type="compositionally biased region" description="Basic and acidic residues" evidence="1">
    <location>
        <begin position="788"/>
        <end position="803"/>
    </location>
</feature>
<keyword evidence="2" id="KW-1133">Transmembrane helix</keyword>
<feature type="compositionally biased region" description="Basic and acidic residues" evidence="1">
    <location>
        <begin position="841"/>
        <end position="861"/>
    </location>
</feature>
<feature type="compositionally biased region" description="Low complexity" evidence="1">
    <location>
        <begin position="212"/>
        <end position="230"/>
    </location>
</feature>
<feature type="compositionally biased region" description="Polar residues" evidence="1">
    <location>
        <begin position="938"/>
        <end position="978"/>
    </location>
</feature>
<evidence type="ECO:0000313" key="4">
    <source>
        <dbReference type="Proteomes" id="UP001224775"/>
    </source>
</evidence>
<protein>
    <recommendedName>
        <fullName evidence="5">SD-repeat containing protein B domain-containing protein</fullName>
    </recommendedName>
</protein>
<accession>A0AAD8Y2F2</accession>
<evidence type="ECO:0000256" key="2">
    <source>
        <dbReference type="SAM" id="Phobius"/>
    </source>
</evidence>
<feature type="compositionally biased region" description="Polar residues" evidence="1">
    <location>
        <begin position="231"/>
        <end position="242"/>
    </location>
</feature>
<gene>
    <name evidence="3" type="ORF">QTG54_011065</name>
</gene>
<organism evidence="3 4">
    <name type="scientific">Skeletonema marinoi</name>
    <dbReference type="NCBI Taxonomy" id="267567"/>
    <lineage>
        <taxon>Eukaryota</taxon>
        <taxon>Sar</taxon>
        <taxon>Stramenopiles</taxon>
        <taxon>Ochrophyta</taxon>
        <taxon>Bacillariophyta</taxon>
        <taxon>Coscinodiscophyceae</taxon>
        <taxon>Thalassiosirophycidae</taxon>
        <taxon>Thalassiosirales</taxon>
        <taxon>Skeletonemataceae</taxon>
        <taxon>Skeletonema</taxon>
        <taxon>Skeletonema marinoi-dohrnii complex</taxon>
    </lineage>
</organism>
<comment type="caution">
    <text evidence="3">The sequence shown here is derived from an EMBL/GenBank/DDBJ whole genome shotgun (WGS) entry which is preliminary data.</text>
</comment>
<dbReference type="EMBL" id="JATAAI010000021">
    <property type="protein sequence ID" value="KAK1738396.1"/>
    <property type="molecule type" value="Genomic_DNA"/>
</dbReference>
<proteinExistence type="predicted"/>